<feature type="region of interest" description="Disordered" evidence="1">
    <location>
        <begin position="71"/>
        <end position="105"/>
    </location>
</feature>
<evidence type="ECO:0000313" key="3">
    <source>
        <dbReference type="Proteomes" id="UP000735302"/>
    </source>
</evidence>
<reference evidence="2 3" key="1">
    <citation type="journal article" date="2021" name="Elife">
        <title>Chloroplast acquisition without the gene transfer in kleptoplastic sea slugs, Plakobranchus ocellatus.</title>
        <authorList>
            <person name="Maeda T."/>
            <person name="Takahashi S."/>
            <person name="Yoshida T."/>
            <person name="Shimamura S."/>
            <person name="Takaki Y."/>
            <person name="Nagai Y."/>
            <person name="Toyoda A."/>
            <person name="Suzuki Y."/>
            <person name="Arimoto A."/>
            <person name="Ishii H."/>
            <person name="Satoh N."/>
            <person name="Nishiyama T."/>
            <person name="Hasebe M."/>
            <person name="Maruyama T."/>
            <person name="Minagawa J."/>
            <person name="Obokata J."/>
            <person name="Shigenobu S."/>
        </authorList>
    </citation>
    <scope>NUCLEOTIDE SEQUENCE [LARGE SCALE GENOMIC DNA]</scope>
</reference>
<protein>
    <submittedName>
        <fullName evidence="2">Uncharacterized protein</fullName>
    </submittedName>
</protein>
<name>A0AAV3YD29_9GAST</name>
<proteinExistence type="predicted"/>
<accession>A0AAV3YD29</accession>
<comment type="caution">
    <text evidence="2">The sequence shown here is derived from an EMBL/GenBank/DDBJ whole genome shotgun (WGS) entry which is preliminary data.</text>
</comment>
<sequence>MVAVLSREEMLQLLVVVWCPRTMLWTLAEVRMLPFDATAWRMLQKPDRDESDVILWQDSITLCCAHLQDDNEDDRPSSGILDNFSQLAPDIDGSQGEMSESERGE</sequence>
<organism evidence="2 3">
    <name type="scientific">Plakobranchus ocellatus</name>
    <dbReference type="NCBI Taxonomy" id="259542"/>
    <lineage>
        <taxon>Eukaryota</taxon>
        <taxon>Metazoa</taxon>
        <taxon>Spiralia</taxon>
        <taxon>Lophotrochozoa</taxon>
        <taxon>Mollusca</taxon>
        <taxon>Gastropoda</taxon>
        <taxon>Heterobranchia</taxon>
        <taxon>Euthyneura</taxon>
        <taxon>Panpulmonata</taxon>
        <taxon>Sacoglossa</taxon>
        <taxon>Placobranchoidea</taxon>
        <taxon>Plakobranchidae</taxon>
        <taxon>Plakobranchus</taxon>
    </lineage>
</organism>
<dbReference type="AlphaFoldDB" id="A0AAV3YD29"/>
<dbReference type="Proteomes" id="UP000735302">
    <property type="component" value="Unassembled WGS sequence"/>
</dbReference>
<evidence type="ECO:0000313" key="2">
    <source>
        <dbReference type="EMBL" id="GFN80305.1"/>
    </source>
</evidence>
<evidence type="ECO:0000256" key="1">
    <source>
        <dbReference type="SAM" id="MobiDB-lite"/>
    </source>
</evidence>
<keyword evidence="3" id="KW-1185">Reference proteome</keyword>
<gene>
    <name evidence="2" type="ORF">PoB_000681100</name>
</gene>
<dbReference type="EMBL" id="BLXT01000816">
    <property type="protein sequence ID" value="GFN80305.1"/>
    <property type="molecule type" value="Genomic_DNA"/>
</dbReference>